<comment type="subcellular location">
    <subcellularLocation>
        <location evidence="1">Cell membrane</location>
        <topology evidence="1">Single-pass type I membrane protein</topology>
    </subcellularLocation>
</comment>
<evidence type="ECO:0000256" key="10">
    <source>
        <dbReference type="ARBA" id="ARBA00023134"/>
    </source>
</evidence>
<evidence type="ECO:0000256" key="11">
    <source>
        <dbReference type="ARBA" id="ARBA00023136"/>
    </source>
</evidence>
<comment type="subunit">
    <text evidence="2">Homodimer.</text>
</comment>
<dbReference type="GeneID" id="576434"/>
<dbReference type="RefSeq" id="XP_030828282.1">
    <property type="nucleotide sequence ID" value="XM_030972422.1"/>
</dbReference>
<dbReference type="SUPFAM" id="SSF55073">
    <property type="entry name" value="Nucleotide cyclase"/>
    <property type="match status" value="1"/>
</dbReference>
<evidence type="ECO:0000256" key="6">
    <source>
        <dbReference type="ARBA" id="ARBA00022729"/>
    </source>
</evidence>
<dbReference type="InterPro" id="IPR001054">
    <property type="entry name" value="A/G_cyclase"/>
</dbReference>
<keyword evidence="8" id="KW-0838">Vasoactive</keyword>
<evidence type="ECO:0000256" key="18">
    <source>
        <dbReference type="ARBA" id="ARBA00036920"/>
    </source>
</evidence>
<dbReference type="InterPro" id="IPR001170">
    <property type="entry name" value="ANPR/GUC"/>
</dbReference>
<dbReference type="GO" id="GO:0097746">
    <property type="term" value="P:blood vessel diameter maintenance"/>
    <property type="evidence" value="ECO:0007669"/>
    <property type="project" value="UniProtKB-KW"/>
</dbReference>
<dbReference type="Pfam" id="PF01094">
    <property type="entry name" value="ANF_receptor"/>
    <property type="match status" value="1"/>
</dbReference>
<evidence type="ECO:0000259" key="24">
    <source>
        <dbReference type="PROSITE" id="PS50125"/>
    </source>
</evidence>
<evidence type="ECO:0000256" key="13">
    <source>
        <dbReference type="ARBA" id="ARBA00023170"/>
    </source>
</evidence>
<comment type="function">
    <text evidence="19">Receptor for the atrial natriuretic peptide NPPA/ANP and the brain natriuretic peptide NPPB/BNP which are potent vasoactive hormones playing a key role in cardiovascular homeostasis. Plays an essential role in the regulation of endothelial cell senescence and vascular aging. Upon activation by ANP or BNP, stimulates the production of cyclic guanosine monophosphate (cGMP) that promotes vascular tone and volume homeostasis by activation of protein kinase cGMP-dependent 1/PRKG1 and subsequently PRKAA1, thereby controlling blood pressure and maintaining cardiovascular homeostasis.</text>
</comment>
<dbReference type="SMART" id="SM00044">
    <property type="entry name" value="CYCc"/>
    <property type="match status" value="1"/>
</dbReference>
<dbReference type="PRINTS" id="PR00255">
    <property type="entry name" value="NATPEPTIDER"/>
</dbReference>
<evidence type="ECO:0000256" key="3">
    <source>
        <dbReference type="ARBA" id="ARBA00022475"/>
    </source>
</evidence>
<dbReference type="FunFam" id="3.40.50.2300:FF:000153">
    <property type="entry name" value="Guanylate cyclase"/>
    <property type="match status" value="1"/>
</dbReference>
<sequence length="820" mass="93311">MLAAHRLGMTDGSYAFFNIVLFDSSYFGNIGWERGDADDENAKAAYRALMTFTLHKKKSPVFEEFALDVKERALKEFNFSYDAIGEEVNSFVGAFHDAVLLYAIALNETLADPDADPRDGALITRRMWNRTFEGISGDISIDENGDRDSDYSLLEMTDIENGTFEVVGIYYGAKRLYEPVPGKTIDWPGTVIPPDTPKCGFENELCPATDNSPMTLWIMGAMAIIILSAVVIILFVLRKYRLERELSNMSWRIRWEDISFNNKGDKMRKLGSRMSLASGSVESGTSVWGNNQQIFTVTGFYKGNVIAIKRVNRQRVELNRNVLMEIKHVRDLQHDHVIKFIGACIDAPNISIMTEYCPKGSLQDILENDSIELDELFKYSLMYDIVKGMLYLHNSVIQTHGNLKSSNCVVDSRFVLKITDFGLTSFREPDHAFEPDEEDSYKYYQRRLWTAPELLRLPEIPSGGTQKGDVYSFGIILQEIMYREGVFYIKDVDLMPEEIVKKVANGYKPAFRPTIDRVTCSQEMMTLITNCWKEDSTIRPDYSQLRGTMRKLNKNSENKGLVDTLLSRMEQYASNLESLVQERTEAFYEEKRKAEELLYQILPRPVAEELKKGKPVTAESFECVTIYFSDIVGFTKLSSASTPLEVVDLLNDLYTCFDAVIDNFNVYKVETIGDAYMCVSGLPIRNGDFHAREIARMSLALLHEITSFRIRHRPEERLRLRIGVHTGPVVAGVVGLKMPRYCLFGDTVNTASRMESNGEAMKIHLSNQTKKILELFGTFILELRGEVEMKGKGTQTTFWLKGELKGQNGICDLKYQEITV</sequence>
<evidence type="ECO:0000256" key="19">
    <source>
        <dbReference type="ARBA" id="ARBA00093378"/>
    </source>
</evidence>
<evidence type="ECO:0000256" key="5">
    <source>
        <dbReference type="ARBA" id="ARBA00022692"/>
    </source>
</evidence>
<dbReference type="InterPro" id="IPR000719">
    <property type="entry name" value="Prot_kinase_dom"/>
</dbReference>
<dbReference type="FunFam" id="3.30.70.1230:FF:000004">
    <property type="entry name" value="Guanylate cyclase"/>
    <property type="match status" value="1"/>
</dbReference>
<feature type="domain" description="Guanylate cyclase" evidence="24">
    <location>
        <begin position="625"/>
        <end position="755"/>
    </location>
</feature>
<dbReference type="AlphaFoldDB" id="A0A7M7MZ26"/>
<dbReference type="GO" id="GO:0005886">
    <property type="term" value="C:plasma membrane"/>
    <property type="evidence" value="ECO:0000318"/>
    <property type="project" value="GO_Central"/>
</dbReference>
<feature type="domain" description="Protein kinase" evidence="23">
    <location>
        <begin position="272"/>
        <end position="552"/>
    </location>
</feature>
<dbReference type="InterPro" id="IPR018297">
    <property type="entry name" value="A/G_cyclase_CS"/>
</dbReference>
<dbReference type="Pfam" id="PF07714">
    <property type="entry name" value="PK_Tyr_Ser-Thr"/>
    <property type="match status" value="1"/>
</dbReference>
<evidence type="ECO:0000256" key="12">
    <source>
        <dbReference type="ARBA" id="ARBA00023157"/>
    </source>
</evidence>
<dbReference type="FunFam" id="3.30.200.20:FF:001106">
    <property type="entry name" value="Guanylate cyclase"/>
    <property type="match status" value="1"/>
</dbReference>
<keyword evidence="14" id="KW-0325">Glycoprotein</keyword>
<dbReference type="Gene3D" id="3.30.70.1230">
    <property type="entry name" value="Nucleotide cyclase"/>
    <property type="match status" value="1"/>
</dbReference>
<dbReference type="PANTHER" id="PTHR11920">
    <property type="entry name" value="GUANYLYL CYCLASE"/>
    <property type="match status" value="1"/>
</dbReference>
<protein>
    <recommendedName>
        <fullName evidence="21">Guanylate cyclase</fullName>
        <ecNumber evidence="21">4.6.1.2</ecNumber>
    </recommendedName>
</protein>
<dbReference type="GO" id="GO:0004383">
    <property type="term" value="F:guanylate cyclase activity"/>
    <property type="evidence" value="ECO:0000318"/>
    <property type="project" value="GO_Central"/>
</dbReference>
<dbReference type="InterPro" id="IPR029787">
    <property type="entry name" value="Nucleotide_cyclase"/>
</dbReference>
<keyword evidence="26" id="KW-1185">Reference proteome</keyword>
<evidence type="ECO:0000256" key="22">
    <source>
        <dbReference type="SAM" id="Phobius"/>
    </source>
</evidence>
<reference evidence="26" key="1">
    <citation type="submission" date="2015-02" db="EMBL/GenBank/DDBJ databases">
        <title>Genome sequencing for Strongylocentrotus purpuratus.</title>
        <authorList>
            <person name="Murali S."/>
            <person name="Liu Y."/>
            <person name="Vee V."/>
            <person name="English A."/>
            <person name="Wang M."/>
            <person name="Skinner E."/>
            <person name="Han Y."/>
            <person name="Muzny D.M."/>
            <person name="Worley K.C."/>
            <person name="Gibbs R.A."/>
        </authorList>
    </citation>
    <scope>NUCLEOTIDE SEQUENCE</scope>
</reference>
<dbReference type="GO" id="GO:0005525">
    <property type="term" value="F:GTP binding"/>
    <property type="evidence" value="ECO:0007669"/>
    <property type="project" value="UniProtKB-KW"/>
</dbReference>
<dbReference type="GO" id="GO:0017046">
    <property type="term" value="F:peptide hormone binding"/>
    <property type="evidence" value="ECO:0000318"/>
    <property type="project" value="GO_Central"/>
</dbReference>
<accession>A0A7M7MZ26</accession>
<comment type="catalytic activity">
    <reaction evidence="18">
        <text>GTP = 3',5'-cyclic GMP + diphosphate</text>
        <dbReference type="Rhea" id="RHEA:13665"/>
        <dbReference type="ChEBI" id="CHEBI:33019"/>
        <dbReference type="ChEBI" id="CHEBI:37565"/>
        <dbReference type="ChEBI" id="CHEBI:57746"/>
        <dbReference type="EC" id="4.6.1.2"/>
    </reaction>
    <physiologicalReaction direction="left-to-right" evidence="18">
        <dbReference type="Rhea" id="RHEA:13666"/>
    </physiologicalReaction>
</comment>
<dbReference type="CDD" id="cd07302">
    <property type="entry name" value="CHD"/>
    <property type="match status" value="1"/>
</dbReference>
<dbReference type="SUPFAM" id="SSF56112">
    <property type="entry name" value="Protein kinase-like (PK-like)"/>
    <property type="match status" value="1"/>
</dbReference>
<proteinExistence type="inferred from homology"/>
<dbReference type="Pfam" id="PF00211">
    <property type="entry name" value="Guanylate_cyc"/>
    <property type="match status" value="1"/>
</dbReference>
<dbReference type="PROSITE" id="PS50125">
    <property type="entry name" value="GUANYLATE_CYCLASE_2"/>
    <property type="match status" value="1"/>
</dbReference>
<keyword evidence="6" id="KW-0732">Signal</keyword>
<keyword evidence="16 20" id="KW-0456">Lyase</keyword>
<evidence type="ECO:0000259" key="23">
    <source>
        <dbReference type="PROSITE" id="PS50011"/>
    </source>
</evidence>
<evidence type="ECO:0000256" key="16">
    <source>
        <dbReference type="ARBA" id="ARBA00023239"/>
    </source>
</evidence>
<keyword evidence="7" id="KW-0547">Nucleotide-binding</keyword>
<dbReference type="InParanoid" id="A0A7M7MZ26"/>
<dbReference type="SUPFAM" id="SSF53822">
    <property type="entry name" value="Periplasmic binding protein-like I"/>
    <property type="match status" value="1"/>
</dbReference>
<dbReference type="InterPro" id="IPR011009">
    <property type="entry name" value="Kinase-like_dom_sf"/>
</dbReference>
<dbReference type="GO" id="GO:0004672">
    <property type="term" value="F:protein kinase activity"/>
    <property type="evidence" value="ECO:0007669"/>
    <property type="project" value="InterPro"/>
</dbReference>
<dbReference type="PROSITE" id="PS00452">
    <property type="entry name" value="GUANYLATE_CYCLASE_1"/>
    <property type="match status" value="1"/>
</dbReference>
<dbReference type="Gene3D" id="1.10.510.10">
    <property type="entry name" value="Transferase(Phosphotransferase) domain 1"/>
    <property type="match status" value="1"/>
</dbReference>
<dbReference type="InterPro" id="IPR028082">
    <property type="entry name" value="Peripla_BP_I"/>
</dbReference>
<keyword evidence="9 22" id="KW-1133">Transmembrane helix</keyword>
<dbReference type="InterPro" id="IPR050401">
    <property type="entry name" value="Cyclic_nucleotide_synthase"/>
</dbReference>
<evidence type="ECO:0000313" key="26">
    <source>
        <dbReference type="Proteomes" id="UP000007110"/>
    </source>
</evidence>
<evidence type="ECO:0000256" key="9">
    <source>
        <dbReference type="ARBA" id="ARBA00022989"/>
    </source>
</evidence>
<dbReference type="InterPro" id="IPR001245">
    <property type="entry name" value="Ser-Thr/Tyr_kinase_cat_dom"/>
</dbReference>
<evidence type="ECO:0000256" key="15">
    <source>
        <dbReference type="ARBA" id="ARBA00023214"/>
    </source>
</evidence>
<keyword evidence="3" id="KW-1003">Cell membrane</keyword>
<dbReference type="PROSITE" id="PS50011">
    <property type="entry name" value="PROTEIN_KINASE_DOM"/>
    <property type="match status" value="1"/>
</dbReference>
<dbReference type="FunCoup" id="A0A7M7MZ26">
    <property type="interactions" value="1502"/>
</dbReference>
<organism evidence="25 26">
    <name type="scientific">Strongylocentrotus purpuratus</name>
    <name type="common">Purple sea urchin</name>
    <dbReference type="NCBI Taxonomy" id="7668"/>
    <lineage>
        <taxon>Eukaryota</taxon>
        <taxon>Metazoa</taxon>
        <taxon>Echinodermata</taxon>
        <taxon>Eleutherozoa</taxon>
        <taxon>Echinozoa</taxon>
        <taxon>Echinoidea</taxon>
        <taxon>Euechinoidea</taxon>
        <taxon>Echinacea</taxon>
        <taxon>Camarodonta</taxon>
        <taxon>Echinidea</taxon>
        <taxon>Strongylocentrotidae</taxon>
        <taxon>Strongylocentrotus</taxon>
    </lineage>
</organism>
<dbReference type="KEGG" id="spu:576434"/>
<dbReference type="GO" id="GO:0007168">
    <property type="term" value="P:receptor guanylyl cyclase signaling pathway"/>
    <property type="evidence" value="ECO:0000318"/>
    <property type="project" value="GO_Central"/>
</dbReference>
<dbReference type="GO" id="GO:0006182">
    <property type="term" value="P:cGMP biosynthetic process"/>
    <property type="evidence" value="ECO:0000318"/>
    <property type="project" value="GO_Central"/>
</dbReference>
<reference evidence="25" key="2">
    <citation type="submission" date="2021-01" db="UniProtKB">
        <authorList>
            <consortium name="EnsemblMetazoa"/>
        </authorList>
    </citation>
    <scope>IDENTIFICATION</scope>
</reference>
<dbReference type="CDD" id="cd14042">
    <property type="entry name" value="PK_GC-A_B"/>
    <property type="match status" value="1"/>
</dbReference>
<dbReference type="Gene3D" id="3.40.50.2300">
    <property type="match status" value="2"/>
</dbReference>
<dbReference type="GO" id="GO:0016941">
    <property type="term" value="F:natriuretic peptide receptor activity"/>
    <property type="evidence" value="ECO:0000318"/>
    <property type="project" value="GO_Central"/>
</dbReference>
<dbReference type="InterPro" id="IPR001828">
    <property type="entry name" value="ANF_lig-bd_rcpt"/>
</dbReference>
<keyword evidence="13" id="KW-0675">Receptor</keyword>
<evidence type="ECO:0000256" key="8">
    <source>
        <dbReference type="ARBA" id="ARBA00022858"/>
    </source>
</evidence>
<keyword evidence="12" id="KW-1015">Disulfide bond</keyword>
<evidence type="ECO:0000313" key="25">
    <source>
        <dbReference type="EnsemblMetazoa" id="XP_030828282"/>
    </source>
</evidence>
<name>A0A7M7MZ26_STRPU</name>
<feature type="transmembrane region" description="Helical" evidence="22">
    <location>
        <begin position="216"/>
        <end position="237"/>
    </location>
</feature>
<keyword evidence="5 22" id="KW-0812">Transmembrane</keyword>
<dbReference type="GO" id="GO:0035556">
    <property type="term" value="P:intracellular signal transduction"/>
    <property type="evidence" value="ECO:0007669"/>
    <property type="project" value="InterPro"/>
</dbReference>
<keyword evidence="11 22" id="KW-0472">Membrane</keyword>
<dbReference type="EC" id="4.6.1.2" evidence="21"/>
<evidence type="ECO:0000256" key="7">
    <source>
        <dbReference type="ARBA" id="ARBA00022741"/>
    </source>
</evidence>
<dbReference type="OMA" id="PISRTHI"/>
<dbReference type="GO" id="GO:0005524">
    <property type="term" value="F:ATP binding"/>
    <property type="evidence" value="ECO:0007669"/>
    <property type="project" value="InterPro"/>
</dbReference>
<evidence type="ECO:0000256" key="1">
    <source>
        <dbReference type="ARBA" id="ARBA00004251"/>
    </source>
</evidence>
<keyword evidence="10" id="KW-0342">GTP-binding</keyword>
<evidence type="ECO:0000256" key="17">
    <source>
        <dbReference type="ARBA" id="ARBA00023293"/>
    </source>
</evidence>
<evidence type="ECO:0000256" key="21">
    <source>
        <dbReference type="RuleBase" id="RU003431"/>
    </source>
</evidence>
<keyword evidence="15" id="KW-0868">Chloride</keyword>
<dbReference type="OrthoDB" id="1890790at2759"/>
<keyword evidence="4" id="KW-0597">Phosphoprotein</keyword>
<evidence type="ECO:0000256" key="4">
    <source>
        <dbReference type="ARBA" id="ARBA00022553"/>
    </source>
</evidence>
<comment type="similarity">
    <text evidence="20">Belongs to the adenylyl cyclase class-4/guanylyl cyclase family.</text>
</comment>
<keyword evidence="17 21" id="KW-0141">cGMP biosynthesis</keyword>
<dbReference type="FunFam" id="1.10.510.10:FF:000270">
    <property type="entry name" value="Guanylate cyclase"/>
    <property type="match status" value="1"/>
</dbReference>
<dbReference type="EnsemblMetazoa" id="XM_030972422">
    <property type="protein sequence ID" value="XP_030828282"/>
    <property type="gene ID" value="LOC576434"/>
</dbReference>
<dbReference type="PANTHER" id="PTHR11920:SF494">
    <property type="entry name" value="ATRIAL NATRIURETIC PEPTIDE RECEPTOR 2"/>
    <property type="match status" value="1"/>
</dbReference>
<evidence type="ECO:0000256" key="14">
    <source>
        <dbReference type="ARBA" id="ARBA00023180"/>
    </source>
</evidence>
<evidence type="ECO:0000256" key="20">
    <source>
        <dbReference type="RuleBase" id="RU000405"/>
    </source>
</evidence>
<dbReference type="Proteomes" id="UP000007110">
    <property type="component" value="Unassembled WGS sequence"/>
</dbReference>
<evidence type="ECO:0000256" key="2">
    <source>
        <dbReference type="ARBA" id="ARBA00011738"/>
    </source>
</evidence>